<comment type="caution">
    <text evidence="1">The sequence shown here is derived from an EMBL/GenBank/DDBJ whole genome shotgun (WGS) entry which is preliminary data.</text>
</comment>
<gene>
    <name evidence="1" type="ORF">O181_066803</name>
</gene>
<accession>A0A9Q3ES52</accession>
<dbReference type="Proteomes" id="UP000765509">
    <property type="component" value="Unassembled WGS sequence"/>
</dbReference>
<proteinExistence type="predicted"/>
<sequence>MMGLQGVHGTKKMAYIPIFLQMAWAIERVQDYQEPDLPKAEGEVLGAHLNPRRPLILILKTLRGAIIVLWPHFLDGIFRFEVNYSDALNSSACIIL</sequence>
<dbReference type="EMBL" id="AVOT02033217">
    <property type="protein sequence ID" value="MBW0527088.1"/>
    <property type="molecule type" value="Genomic_DNA"/>
</dbReference>
<keyword evidence="2" id="KW-1185">Reference proteome</keyword>
<name>A0A9Q3ES52_9BASI</name>
<protein>
    <submittedName>
        <fullName evidence="1">Uncharacterized protein</fullName>
    </submittedName>
</protein>
<evidence type="ECO:0000313" key="1">
    <source>
        <dbReference type="EMBL" id="MBW0527088.1"/>
    </source>
</evidence>
<evidence type="ECO:0000313" key="2">
    <source>
        <dbReference type="Proteomes" id="UP000765509"/>
    </source>
</evidence>
<organism evidence="1 2">
    <name type="scientific">Austropuccinia psidii MF-1</name>
    <dbReference type="NCBI Taxonomy" id="1389203"/>
    <lineage>
        <taxon>Eukaryota</taxon>
        <taxon>Fungi</taxon>
        <taxon>Dikarya</taxon>
        <taxon>Basidiomycota</taxon>
        <taxon>Pucciniomycotina</taxon>
        <taxon>Pucciniomycetes</taxon>
        <taxon>Pucciniales</taxon>
        <taxon>Sphaerophragmiaceae</taxon>
        <taxon>Austropuccinia</taxon>
    </lineage>
</organism>
<reference evidence="1" key="1">
    <citation type="submission" date="2021-03" db="EMBL/GenBank/DDBJ databases">
        <title>Draft genome sequence of rust myrtle Austropuccinia psidii MF-1, a brazilian biotype.</title>
        <authorList>
            <person name="Quecine M.C."/>
            <person name="Pachon D.M.R."/>
            <person name="Bonatelli M.L."/>
            <person name="Correr F.H."/>
            <person name="Franceschini L.M."/>
            <person name="Leite T.F."/>
            <person name="Margarido G.R.A."/>
            <person name="Almeida C.A."/>
            <person name="Ferrarezi J.A."/>
            <person name="Labate C.A."/>
        </authorList>
    </citation>
    <scope>NUCLEOTIDE SEQUENCE</scope>
    <source>
        <strain evidence="1">MF-1</strain>
    </source>
</reference>
<dbReference type="AlphaFoldDB" id="A0A9Q3ES52"/>